<dbReference type="AlphaFoldDB" id="H0Y145"/>
<dbReference type="EMBL" id="AAQR03019836">
    <property type="status" value="NOT_ANNOTATED_CDS"/>
    <property type="molecule type" value="Genomic_DNA"/>
</dbReference>
<organism evidence="3 4">
    <name type="scientific">Otolemur garnettii</name>
    <name type="common">Small-eared galago</name>
    <name type="synonym">Garnett's greater bushbaby</name>
    <dbReference type="NCBI Taxonomy" id="30611"/>
    <lineage>
        <taxon>Eukaryota</taxon>
        <taxon>Metazoa</taxon>
        <taxon>Chordata</taxon>
        <taxon>Craniata</taxon>
        <taxon>Vertebrata</taxon>
        <taxon>Euteleostomi</taxon>
        <taxon>Mammalia</taxon>
        <taxon>Eutheria</taxon>
        <taxon>Euarchontoglires</taxon>
        <taxon>Primates</taxon>
        <taxon>Strepsirrhini</taxon>
        <taxon>Lorisiformes</taxon>
        <taxon>Galagidae</taxon>
        <taxon>Otolemur</taxon>
    </lineage>
</organism>
<dbReference type="GeneTree" id="ENSGT00940000153341"/>
<dbReference type="Proteomes" id="UP000005225">
    <property type="component" value="Unassembled WGS sequence"/>
</dbReference>
<feature type="domain" description="CSD" evidence="2">
    <location>
        <begin position="1"/>
        <end position="62"/>
    </location>
</feature>
<dbReference type="InterPro" id="IPR002059">
    <property type="entry name" value="CSP_DNA-bd"/>
</dbReference>
<evidence type="ECO:0000313" key="4">
    <source>
        <dbReference type="Proteomes" id="UP000005225"/>
    </source>
</evidence>
<dbReference type="Gene3D" id="2.40.50.140">
    <property type="entry name" value="Nucleic acid-binding proteins"/>
    <property type="match status" value="1"/>
</dbReference>
<feature type="compositionally biased region" description="Polar residues" evidence="1">
    <location>
        <begin position="252"/>
        <end position="265"/>
    </location>
</feature>
<dbReference type="SMART" id="SM00357">
    <property type="entry name" value="CSP"/>
    <property type="match status" value="1"/>
</dbReference>
<dbReference type="SUPFAM" id="SSF50249">
    <property type="entry name" value="Nucleic acid-binding proteins"/>
    <property type="match status" value="1"/>
</dbReference>
<feature type="compositionally biased region" description="Basic and acidic residues" evidence="1">
    <location>
        <begin position="233"/>
        <end position="246"/>
    </location>
</feature>
<dbReference type="InterPro" id="IPR011129">
    <property type="entry name" value="CSD"/>
</dbReference>
<keyword evidence="4" id="KW-1185">Reference proteome</keyword>
<evidence type="ECO:0000259" key="2">
    <source>
        <dbReference type="PROSITE" id="PS51857"/>
    </source>
</evidence>
<reference evidence="4" key="1">
    <citation type="submission" date="2011-03" db="EMBL/GenBank/DDBJ databases">
        <title>Version 3 of the genome sequence of Otolemur garnettii (Bushbaby).</title>
        <authorList>
            <consortium name="The Broad Institute Genome Sequencing Platform"/>
            <person name="Di Palma F."/>
            <person name="Johnson J."/>
            <person name="Lander E.S."/>
            <person name="Lindblad-Toh K."/>
            <person name="Jaffe D.B."/>
            <person name="Gnerre S."/>
            <person name="MacCallum I."/>
            <person name="Przybylski D."/>
            <person name="Ribeiro F.J."/>
            <person name="Burton J.N."/>
            <person name="Walker B.J."/>
            <person name="Sharpe T."/>
            <person name="Hall G."/>
        </authorList>
    </citation>
    <scope>NUCLEOTIDE SEQUENCE [LARGE SCALE GENOMIC DNA]</scope>
</reference>
<sequence>GTVKWFDVRNGYGFSKEDVFVRQTARKEDTHGKSLRSVGDGETVEFEVVEGEKGAEAANVTGPGGELPEWGRGGEGRRRGVGERPRRPGPGMGERPRRPGPGMGERDGERPEGQAQGWESASEGQARGWESAPEGQARGWESAPEGQAHGWRALLKARPRDGESALEGQPNDVAPPRAKVPAFLHAEPYGQDSVRASPPRQPREDSNEEDKENQGEETQVGYRHSFNYRRRRSENPKPQDGEETKAADPPAENSSAPRLSRTGLS</sequence>
<feature type="region of interest" description="Disordered" evidence="1">
    <location>
        <begin position="48"/>
        <end position="265"/>
    </location>
</feature>
<dbReference type="PROSITE" id="PS51857">
    <property type="entry name" value="CSD_2"/>
    <property type="match status" value="1"/>
</dbReference>
<dbReference type="CDD" id="cd04458">
    <property type="entry name" value="CSP_CDS"/>
    <property type="match status" value="1"/>
</dbReference>
<accession>H0Y145</accession>
<dbReference type="Ensembl" id="ENSOGAT00000034603.1">
    <property type="protein sequence ID" value="ENSOGAP00000022088.1"/>
    <property type="gene ID" value="ENSOGAG00000024681.1"/>
</dbReference>
<dbReference type="GO" id="GO:0003676">
    <property type="term" value="F:nucleic acid binding"/>
    <property type="evidence" value="ECO:0007669"/>
    <property type="project" value="InterPro"/>
</dbReference>
<reference evidence="3" key="2">
    <citation type="submission" date="2025-08" db="UniProtKB">
        <authorList>
            <consortium name="Ensembl"/>
        </authorList>
    </citation>
    <scope>IDENTIFICATION</scope>
</reference>
<dbReference type="PRINTS" id="PR00050">
    <property type="entry name" value="COLDSHOCK"/>
</dbReference>
<reference evidence="3" key="3">
    <citation type="submission" date="2025-09" db="UniProtKB">
        <authorList>
            <consortium name="Ensembl"/>
        </authorList>
    </citation>
    <scope>IDENTIFICATION</scope>
</reference>
<proteinExistence type="predicted"/>
<dbReference type="InterPro" id="IPR050181">
    <property type="entry name" value="Cold_shock_domain"/>
</dbReference>
<evidence type="ECO:0000256" key="1">
    <source>
        <dbReference type="SAM" id="MobiDB-lite"/>
    </source>
</evidence>
<dbReference type="PANTHER" id="PTHR11544">
    <property type="entry name" value="COLD SHOCK DOMAIN CONTAINING PROTEINS"/>
    <property type="match status" value="1"/>
</dbReference>
<feature type="compositionally biased region" description="Basic and acidic residues" evidence="1">
    <location>
        <begin position="72"/>
        <end position="86"/>
    </location>
</feature>
<evidence type="ECO:0000313" key="3">
    <source>
        <dbReference type="Ensembl" id="ENSOGAP00000022088.1"/>
    </source>
</evidence>
<protein>
    <recommendedName>
        <fullName evidence="2">CSD domain-containing protein</fullName>
    </recommendedName>
</protein>
<name>H0Y145_OTOGA</name>
<dbReference type="Pfam" id="PF00313">
    <property type="entry name" value="CSD"/>
    <property type="match status" value="1"/>
</dbReference>
<dbReference type="EMBL" id="AAQR03019837">
    <property type="status" value="NOT_ANNOTATED_CDS"/>
    <property type="molecule type" value="Genomic_DNA"/>
</dbReference>
<dbReference type="InterPro" id="IPR012340">
    <property type="entry name" value="NA-bd_OB-fold"/>
</dbReference>